<evidence type="ECO:0000313" key="7">
    <source>
        <dbReference type="EMBL" id="OAD22445.1"/>
    </source>
</evidence>
<comment type="caution">
    <text evidence="7">The sequence shown here is derived from an EMBL/GenBank/DDBJ whole genome shotgun (WGS) entry which is preliminary data.</text>
</comment>
<dbReference type="InterPro" id="IPR002323">
    <property type="entry name" value="Cyt_CIE"/>
</dbReference>
<dbReference type="GO" id="GO:0009055">
    <property type="term" value="F:electron transfer activity"/>
    <property type="evidence" value="ECO:0007669"/>
    <property type="project" value="InterPro"/>
</dbReference>
<feature type="domain" description="Cytochrome c" evidence="6">
    <location>
        <begin position="5"/>
        <end position="56"/>
    </location>
</feature>
<dbReference type="InterPro" id="IPR009056">
    <property type="entry name" value="Cyt_c-like_dom"/>
</dbReference>
<organism evidence="7 8">
    <name type="scientific">Candidatus Thiomargarita nelsonii</name>
    <dbReference type="NCBI Taxonomy" id="1003181"/>
    <lineage>
        <taxon>Bacteria</taxon>
        <taxon>Pseudomonadati</taxon>
        <taxon>Pseudomonadota</taxon>
        <taxon>Gammaproteobacteria</taxon>
        <taxon>Thiotrichales</taxon>
        <taxon>Thiotrichaceae</taxon>
        <taxon>Thiomargarita</taxon>
    </lineage>
</organism>
<sequence length="61" mass="6611">MFGAPKIRDKSMWASRIAQGMDILINHSINGFNAMPAKGGNANLSDEEIKNAVAFMVSQSQ</sequence>
<dbReference type="PANTHER" id="PTHR40942:SF4">
    <property type="entry name" value="CYTOCHROME C5"/>
    <property type="match status" value="1"/>
</dbReference>
<evidence type="ECO:0000256" key="5">
    <source>
        <dbReference type="ARBA" id="ARBA00023004"/>
    </source>
</evidence>
<keyword evidence="8" id="KW-1185">Reference proteome</keyword>
<evidence type="ECO:0000313" key="8">
    <source>
        <dbReference type="Proteomes" id="UP000076962"/>
    </source>
</evidence>
<dbReference type="Gene3D" id="1.10.760.10">
    <property type="entry name" value="Cytochrome c-like domain"/>
    <property type="match status" value="1"/>
</dbReference>
<dbReference type="EMBL" id="LUTY01000943">
    <property type="protein sequence ID" value="OAD22445.1"/>
    <property type="molecule type" value="Genomic_DNA"/>
</dbReference>
<keyword evidence="2" id="KW-0349">Heme</keyword>
<reference evidence="7 8" key="1">
    <citation type="submission" date="2016-05" db="EMBL/GenBank/DDBJ databases">
        <title>Single-cell genome of chain-forming Candidatus Thiomargarita nelsonii and comparison to other large sulfur-oxidizing bacteria.</title>
        <authorList>
            <person name="Winkel M."/>
            <person name="Salman V."/>
            <person name="Woyke T."/>
            <person name="Schulz-Vogt H."/>
            <person name="Richter M."/>
            <person name="Flood B."/>
            <person name="Bailey J."/>
            <person name="Amann R."/>
            <person name="Mussmann M."/>
        </authorList>
    </citation>
    <scope>NUCLEOTIDE SEQUENCE [LARGE SCALE GENOMIC DNA]</scope>
    <source>
        <strain evidence="7 8">THI036</strain>
    </source>
</reference>
<protein>
    <submittedName>
        <fullName evidence="7">Cytochrome c5</fullName>
    </submittedName>
</protein>
<keyword evidence="4" id="KW-0249">Electron transport</keyword>
<evidence type="ECO:0000256" key="1">
    <source>
        <dbReference type="ARBA" id="ARBA00022448"/>
    </source>
</evidence>
<gene>
    <name evidence="7" type="ORF">THIOM_001753</name>
</gene>
<dbReference type="Pfam" id="PF13442">
    <property type="entry name" value="Cytochrome_CBB3"/>
    <property type="match status" value="1"/>
</dbReference>
<keyword evidence="1" id="KW-0813">Transport</keyword>
<dbReference type="GO" id="GO:0020037">
    <property type="term" value="F:heme binding"/>
    <property type="evidence" value="ECO:0007669"/>
    <property type="project" value="InterPro"/>
</dbReference>
<dbReference type="GO" id="GO:0005506">
    <property type="term" value="F:iron ion binding"/>
    <property type="evidence" value="ECO:0007669"/>
    <property type="project" value="InterPro"/>
</dbReference>
<dbReference type="PRINTS" id="PR00607">
    <property type="entry name" value="CYTCHROMECIE"/>
</dbReference>
<evidence type="ECO:0000259" key="6">
    <source>
        <dbReference type="Pfam" id="PF13442"/>
    </source>
</evidence>
<proteinExistence type="predicted"/>
<evidence type="ECO:0000256" key="3">
    <source>
        <dbReference type="ARBA" id="ARBA00022723"/>
    </source>
</evidence>
<evidence type="ECO:0000256" key="2">
    <source>
        <dbReference type="ARBA" id="ARBA00022617"/>
    </source>
</evidence>
<dbReference type="PANTHER" id="PTHR40942">
    <property type="match status" value="1"/>
</dbReference>
<dbReference type="AlphaFoldDB" id="A0A176S359"/>
<name>A0A176S359_9GAMM</name>
<dbReference type="SUPFAM" id="SSF46626">
    <property type="entry name" value="Cytochrome c"/>
    <property type="match status" value="1"/>
</dbReference>
<keyword evidence="3" id="KW-0479">Metal-binding</keyword>
<dbReference type="Proteomes" id="UP000076962">
    <property type="component" value="Unassembled WGS sequence"/>
</dbReference>
<dbReference type="InterPro" id="IPR036909">
    <property type="entry name" value="Cyt_c-like_dom_sf"/>
</dbReference>
<evidence type="ECO:0000256" key="4">
    <source>
        <dbReference type="ARBA" id="ARBA00022982"/>
    </source>
</evidence>
<accession>A0A176S359</accession>
<keyword evidence="5" id="KW-0408">Iron</keyword>